<protein>
    <submittedName>
        <fullName evidence="2">Uncharacterized protein</fullName>
    </submittedName>
</protein>
<dbReference type="PANTHER" id="PTHR34835:SF34">
    <property type="entry name" value="OS08G0555500 PROTEIN"/>
    <property type="match status" value="1"/>
</dbReference>
<evidence type="ECO:0000313" key="3">
    <source>
        <dbReference type="Proteomes" id="UP001206925"/>
    </source>
</evidence>
<dbReference type="AlphaFoldDB" id="A0AAD5D4Z9"/>
<evidence type="ECO:0000313" key="2">
    <source>
        <dbReference type="EMBL" id="KAI7754403.1"/>
    </source>
</evidence>
<name>A0AAD5D4Z9_AMBAR</name>
<keyword evidence="3" id="KW-1185">Reference proteome</keyword>
<evidence type="ECO:0000256" key="1">
    <source>
        <dbReference type="SAM" id="MobiDB-lite"/>
    </source>
</evidence>
<dbReference type="PANTHER" id="PTHR34835">
    <property type="entry name" value="OS07G0283600 PROTEIN-RELATED"/>
    <property type="match status" value="1"/>
</dbReference>
<feature type="compositionally biased region" description="Basic residues" evidence="1">
    <location>
        <begin position="71"/>
        <end position="85"/>
    </location>
</feature>
<feature type="region of interest" description="Disordered" evidence="1">
    <location>
        <begin position="68"/>
        <end position="97"/>
    </location>
</feature>
<dbReference type="Proteomes" id="UP001206925">
    <property type="component" value="Unassembled WGS sequence"/>
</dbReference>
<reference evidence="2" key="1">
    <citation type="submission" date="2022-06" db="EMBL/GenBank/DDBJ databases">
        <title>Uncovering the hologenomic basis of an extraordinary plant invasion.</title>
        <authorList>
            <person name="Bieker V.C."/>
            <person name="Martin M.D."/>
            <person name="Gilbert T."/>
            <person name="Hodgins K."/>
            <person name="Battlay P."/>
            <person name="Petersen B."/>
            <person name="Wilson J."/>
        </authorList>
    </citation>
    <scope>NUCLEOTIDE SEQUENCE</scope>
    <source>
        <strain evidence="2">AA19_3_7</strain>
        <tissue evidence="2">Leaf</tissue>
    </source>
</reference>
<dbReference type="EMBL" id="JAMZMK010003762">
    <property type="protein sequence ID" value="KAI7754403.1"/>
    <property type="molecule type" value="Genomic_DNA"/>
</dbReference>
<feature type="non-terminal residue" evidence="2">
    <location>
        <position position="1"/>
    </location>
</feature>
<proteinExistence type="predicted"/>
<organism evidence="2 3">
    <name type="scientific">Ambrosia artemisiifolia</name>
    <name type="common">Common ragweed</name>
    <dbReference type="NCBI Taxonomy" id="4212"/>
    <lineage>
        <taxon>Eukaryota</taxon>
        <taxon>Viridiplantae</taxon>
        <taxon>Streptophyta</taxon>
        <taxon>Embryophyta</taxon>
        <taxon>Tracheophyta</taxon>
        <taxon>Spermatophyta</taxon>
        <taxon>Magnoliopsida</taxon>
        <taxon>eudicotyledons</taxon>
        <taxon>Gunneridae</taxon>
        <taxon>Pentapetalae</taxon>
        <taxon>asterids</taxon>
        <taxon>campanulids</taxon>
        <taxon>Asterales</taxon>
        <taxon>Asteraceae</taxon>
        <taxon>Asteroideae</taxon>
        <taxon>Heliantheae alliance</taxon>
        <taxon>Heliantheae</taxon>
        <taxon>Ambrosia</taxon>
    </lineage>
</organism>
<accession>A0AAD5D4Z9</accession>
<comment type="caution">
    <text evidence="2">The sequence shown here is derived from an EMBL/GenBank/DDBJ whole genome shotgun (WGS) entry which is preliminary data.</text>
</comment>
<feature type="compositionally biased region" description="Basic and acidic residues" evidence="1">
    <location>
        <begin position="86"/>
        <end position="96"/>
    </location>
</feature>
<sequence length="242" mass="26908">MFINGERSDDDESSVKALKDKENNIACGAVQTRTKKGKQAIPVYDVSSSSPIRITRSKARAIEISSEKPRAKNVRPAKANKRKRADKTWNDGLEPHRQRKRSKLNEWLGIRIRSSPTQLTRCIKILSDEQRLAVKDMGLGRLLNLKMDGIPAKLGHYVVDNFNPDSLELTLPSATLGIDAEVVPKILGIPIGGVSFNALERREAHDEGISKWKKRRGFGRGTVKALSSYDDVKVGLNEPSVE</sequence>
<gene>
    <name evidence="2" type="ORF">M8C21_020232</name>
</gene>